<sequence>MEMSSNTCAKSFNSNSMTVISVGQCIAQQDTAPKCAASGAVLSGLQTMDETNYIYGIGQAVLNKDSTYNRFGYWVNGKRKSKCMPPAKRSASCNGSNEFDYTDPLLSATGGYQFAPNEPSGIIAQSTTANCLNLLFGRTVMFGLDDNGCGHANEETNICYKGYVCGIKPSSP</sequence>
<reference evidence="2" key="1">
    <citation type="submission" date="2016-11" db="UniProtKB">
        <authorList>
            <consortium name="WormBaseParasite"/>
        </authorList>
    </citation>
    <scope>IDENTIFICATION</scope>
</reference>
<dbReference type="InterPro" id="IPR016187">
    <property type="entry name" value="CTDL_fold"/>
</dbReference>
<proteinExistence type="predicted"/>
<dbReference type="eggNOG" id="KOG4297">
    <property type="taxonomic scope" value="Eukaryota"/>
</dbReference>
<evidence type="ECO:0000313" key="1">
    <source>
        <dbReference type="Proteomes" id="UP000095282"/>
    </source>
</evidence>
<dbReference type="WBParaSite" id="Csp11.Scaffold628.g7094.t1">
    <property type="protein sequence ID" value="Csp11.Scaffold628.g7094.t1"/>
    <property type="gene ID" value="Csp11.Scaffold628.g7094"/>
</dbReference>
<protein>
    <submittedName>
        <fullName evidence="2">SCP domain-containing protein</fullName>
    </submittedName>
</protein>
<keyword evidence="1" id="KW-1185">Reference proteome</keyword>
<dbReference type="STRING" id="1561998.A0A1I7TLG6"/>
<dbReference type="PANTHER" id="PTHR23124:SF141">
    <property type="entry name" value="C-TYPE LECTIN DOMAIN-CONTAINING PROTEIN-RELATED"/>
    <property type="match status" value="1"/>
</dbReference>
<dbReference type="PANTHER" id="PTHR23124">
    <property type="entry name" value="C-TYPE LECTIN DOMAIN-CONTAINING PROTEIN-RELATED-RELATED"/>
    <property type="match status" value="1"/>
</dbReference>
<name>A0A1I7TLG6_9PELO</name>
<dbReference type="SUPFAM" id="SSF56436">
    <property type="entry name" value="C-type lectin-like"/>
    <property type="match status" value="1"/>
</dbReference>
<organism evidence="1 2">
    <name type="scientific">Caenorhabditis tropicalis</name>
    <dbReference type="NCBI Taxonomy" id="1561998"/>
    <lineage>
        <taxon>Eukaryota</taxon>
        <taxon>Metazoa</taxon>
        <taxon>Ecdysozoa</taxon>
        <taxon>Nematoda</taxon>
        <taxon>Chromadorea</taxon>
        <taxon>Rhabditida</taxon>
        <taxon>Rhabditina</taxon>
        <taxon>Rhabditomorpha</taxon>
        <taxon>Rhabditoidea</taxon>
        <taxon>Rhabditidae</taxon>
        <taxon>Peloderinae</taxon>
        <taxon>Caenorhabditis</taxon>
    </lineage>
</organism>
<dbReference type="AlphaFoldDB" id="A0A1I7TLG6"/>
<accession>A0A1I7TLG6</accession>
<evidence type="ECO:0000313" key="2">
    <source>
        <dbReference type="WBParaSite" id="Csp11.Scaffold628.g7094.t1"/>
    </source>
</evidence>
<dbReference type="Proteomes" id="UP000095282">
    <property type="component" value="Unplaced"/>
</dbReference>